<comment type="caution">
    <text evidence="1">The sequence shown here is derived from an EMBL/GenBank/DDBJ whole genome shotgun (WGS) entry which is preliminary data.</text>
</comment>
<evidence type="ECO:0000313" key="1">
    <source>
        <dbReference type="EMBL" id="KAB2814477.1"/>
    </source>
</evidence>
<dbReference type="RefSeq" id="WP_151666057.1">
    <property type="nucleotide sequence ID" value="NZ_WBVO01000001.1"/>
</dbReference>
<dbReference type="SUPFAM" id="SSF53756">
    <property type="entry name" value="UDP-Glycosyltransferase/glycogen phosphorylase"/>
    <property type="match status" value="1"/>
</dbReference>
<protein>
    <submittedName>
        <fullName evidence="1">Glycosyl transferase</fullName>
    </submittedName>
</protein>
<dbReference type="AlphaFoldDB" id="A0A6N6RLN3"/>
<dbReference type="Pfam" id="PF13528">
    <property type="entry name" value="Glyco_trans_1_3"/>
    <property type="match status" value="1"/>
</dbReference>
<dbReference type="Gene3D" id="3.40.50.2000">
    <property type="entry name" value="Glycogen Phosphorylase B"/>
    <property type="match status" value="1"/>
</dbReference>
<gene>
    <name evidence="1" type="ORF">F8C67_01705</name>
</gene>
<sequence length="334" mass="37287">MQRTKVLYAIQGTGNGHVSRARALYPKLIEEFDVDLALVGGNSDVDLPSAPVWTGKGISMEYGGDGSVDILKTLVSNNIFKVFREVREIPVEQYDFIINDFESISLRAAKRRKVPVLGLSHQAAVANPKSPKTKKVMPMGKLVLNNYAPVRDSIGFHYQRYANDILLPIIHDDILHAYYMPGDRVVVYLPAYSKAEISEKLSSLPYKFSIFHKSIESEQEMGNIRWNPISGKKFSEELISSKAVVCSAGFELPSECLHHGIPLVVVPIAGQYEQWCNAEALGLMGVPALESLSSSKLENALAKAIAQPVKPQHYPDVRGEVIHQIKSWWERMRK</sequence>
<keyword evidence="2" id="KW-1185">Reference proteome</keyword>
<name>A0A6N6RLN3_9FLAO</name>
<proteinExistence type="predicted"/>
<dbReference type="Proteomes" id="UP000468650">
    <property type="component" value="Unassembled WGS sequence"/>
</dbReference>
<evidence type="ECO:0000313" key="2">
    <source>
        <dbReference type="Proteomes" id="UP000468650"/>
    </source>
</evidence>
<dbReference type="EMBL" id="WBVO01000001">
    <property type="protein sequence ID" value="KAB2814477.1"/>
    <property type="molecule type" value="Genomic_DNA"/>
</dbReference>
<accession>A0A6N6RLN3</accession>
<reference evidence="1 2" key="1">
    <citation type="submission" date="2019-09" db="EMBL/GenBank/DDBJ databases">
        <title>Genomes of family Cryomorphaceae.</title>
        <authorList>
            <person name="Bowman J.P."/>
        </authorList>
    </citation>
    <scope>NUCLEOTIDE SEQUENCE [LARGE SCALE GENOMIC DNA]</scope>
    <source>
        <strain evidence="1 2">LMG 25704</strain>
    </source>
</reference>
<dbReference type="GO" id="GO:0016740">
    <property type="term" value="F:transferase activity"/>
    <property type="evidence" value="ECO:0007669"/>
    <property type="project" value="UniProtKB-KW"/>
</dbReference>
<dbReference type="OrthoDB" id="9793805at2"/>
<keyword evidence="1" id="KW-0808">Transferase</keyword>
<organism evidence="1 2">
    <name type="scientific">Phaeocystidibacter luteus</name>
    <dbReference type="NCBI Taxonomy" id="911197"/>
    <lineage>
        <taxon>Bacteria</taxon>
        <taxon>Pseudomonadati</taxon>
        <taxon>Bacteroidota</taxon>
        <taxon>Flavobacteriia</taxon>
        <taxon>Flavobacteriales</taxon>
        <taxon>Phaeocystidibacteraceae</taxon>
        <taxon>Phaeocystidibacter</taxon>
    </lineage>
</organism>